<reference evidence="3" key="1">
    <citation type="journal article" date="2019" name="Int. J. Syst. Evol. Microbiol.">
        <title>The Global Catalogue of Microorganisms (GCM) 10K type strain sequencing project: providing services to taxonomists for standard genome sequencing and annotation.</title>
        <authorList>
            <consortium name="The Broad Institute Genomics Platform"/>
            <consortium name="The Broad Institute Genome Sequencing Center for Infectious Disease"/>
            <person name="Wu L."/>
            <person name="Ma J."/>
        </authorList>
    </citation>
    <scope>NUCLEOTIDE SEQUENCE [LARGE SCALE GENOMIC DNA]</scope>
    <source>
        <strain evidence="3">CCUG 49018</strain>
    </source>
</reference>
<evidence type="ECO:0000313" key="2">
    <source>
        <dbReference type="EMBL" id="MFD1231705.1"/>
    </source>
</evidence>
<dbReference type="EMBL" id="JBHTMB010000004">
    <property type="protein sequence ID" value="MFD1231705.1"/>
    <property type="molecule type" value="Genomic_DNA"/>
</dbReference>
<organism evidence="2 3">
    <name type="scientific">Pseudonocardia benzenivorans</name>
    <dbReference type="NCBI Taxonomy" id="228005"/>
    <lineage>
        <taxon>Bacteria</taxon>
        <taxon>Bacillati</taxon>
        <taxon>Actinomycetota</taxon>
        <taxon>Actinomycetes</taxon>
        <taxon>Pseudonocardiales</taxon>
        <taxon>Pseudonocardiaceae</taxon>
        <taxon>Pseudonocardia</taxon>
    </lineage>
</organism>
<accession>A0ABW3VAX1</accession>
<dbReference type="Pfam" id="PF26308">
    <property type="entry name" value="YopA_M"/>
    <property type="match status" value="1"/>
</dbReference>
<protein>
    <recommendedName>
        <fullName evidence="1">YopA central domain-containing protein</fullName>
    </recommendedName>
</protein>
<gene>
    <name evidence="2" type="ORF">ACFQ34_00235</name>
</gene>
<keyword evidence="3" id="KW-1185">Reference proteome</keyword>
<dbReference type="RefSeq" id="WP_346090757.1">
    <property type="nucleotide sequence ID" value="NZ_BAABKS010000015.1"/>
</dbReference>
<sequence length="446" mass="49591">MASRASARTYPLYEGEFALTGDEARPYRGYVKFTWNPKPRMIAAGERNVSTVDDILGRAESSERWVRKGDVRIANANPLPVPPAAAEEVWSNGTGTSYMEDTIATPDVGAGDAIDRITFLLPNGWKSLDGGNIRDGSRPWLWRRGRLEIDSGAWKVTIDPRPGLSSAFWKELKASGSSAVTHIGEIRRSDGSTFAAIEAESIMNVTRLAIGFAIGRATQCLLPVGWRGDVAVWTRWHTGGIDRMQSVQSILDETEAVEQLQKILIGAFNFAIDDYTEEILQYSISYYLSANYDVNVEIAVALAISGLQMLSYYKLMEERKAYSNTAWKNMSTYDQIKAYLTSFSVDLTIPSTLSYLVDVQTALGPRDGSQRDGLQCVIDMRNSVIHPTREKPARWTSYQWAEASHLALDYLRFAILDLLGYSGGARTAAQQEKWVGSLTPMPWDQP</sequence>
<feature type="domain" description="YopA central" evidence="1">
    <location>
        <begin position="112"/>
        <end position="246"/>
    </location>
</feature>
<evidence type="ECO:0000313" key="3">
    <source>
        <dbReference type="Proteomes" id="UP001597182"/>
    </source>
</evidence>
<comment type="caution">
    <text evidence="2">The sequence shown here is derived from an EMBL/GenBank/DDBJ whole genome shotgun (WGS) entry which is preliminary data.</text>
</comment>
<proteinExistence type="predicted"/>
<dbReference type="InterPro" id="IPR058684">
    <property type="entry name" value="YopA_M"/>
</dbReference>
<evidence type="ECO:0000259" key="1">
    <source>
        <dbReference type="Pfam" id="PF26308"/>
    </source>
</evidence>
<name>A0ABW3VAX1_9PSEU</name>
<dbReference type="Proteomes" id="UP001597182">
    <property type="component" value="Unassembled WGS sequence"/>
</dbReference>